<evidence type="ECO:0000313" key="8">
    <source>
        <dbReference type="EMBL" id="TXS91617.1"/>
    </source>
</evidence>
<feature type="compositionally biased region" description="Low complexity" evidence="5">
    <location>
        <begin position="488"/>
        <end position="501"/>
    </location>
</feature>
<keyword evidence="2" id="KW-0479">Metal-binding</keyword>
<dbReference type="AlphaFoldDB" id="A0A5C8ZVX7"/>
<keyword evidence="3 8" id="KW-0378">Hydrolase</keyword>
<dbReference type="GO" id="GO:0016740">
    <property type="term" value="F:transferase activity"/>
    <property type="evidence" value="ECO:0007669"/>
    <property type="project" value="UniProtKB-KW"/>
</dbReference>
<dbReference type="Proteomes" id="UP000321933">
    <property type="component" value="Unassembled WGS sequence"/>
</dbReference>
<gene>
    <name evidence="8" type="ORF">FVW59_10645</name>
</gene>
<feature type="domain" description="Sulfatase N-terminal" evidence="7">
    <location>
        <begin position="58"/>
        <end position="462"/>
    </location>
</feature>
<dbReference type="Gene3D" id="3.40.720.10">
    <property type="entry name" value="Alkaline Phosphatase, subunit A"/>
    <property type="match status" value="1"/>
</dbReference>
<keyword evidence="6" id="KW-0472">Membrane</keyword>
<dbReference type="InterPro" id="IPR000917">
    <property type="entry name" value="Sulfatase_N"/>
</dbReference>
<keyword evidence="4" id="KW-0106">Calcium</keyword>
<dbReference type="PROSITE" id="PS00149">
    <property type="entry name" value="SULFATASE_2"/>
    <property type="match status" value="1"/>
</dbReference>
<keyword evidence="6" id="KW-1133">Transmembrane helix</keyword>
<keyword evidence="8" id="KW-0808">Transferase</keyword>
<accession>A0A5C8ZVX7</accession>
<dbReference type="SUPFAM" id="SSF53649">
    <property type="entry name" value="Alkaline phosphatase-like"/>
    <property type="match status" value="1"/>
</dbReference>
<keyword evidence="6" id="KW-0812">Transmembrane</keyword>
<dbReference type="PROSITE" id="PS00523">
    <property type="entry name" value="SULFATASE_1"/>
    <property type="match status" value="1"/>
</dbReference>
<dbReference type="CDD" id="cd16025">
    <property type="entry name" value="PAS_like"/>
    <property type="match status" value="1"/>
</dbReference>
<evidence type="ECO:0000256" key="2">
    <source>
        <dbReference type="ARBA" id="ARBA00022723"/>
    </source>
</evidence>
<evidence type="ECO:0000256" key="3">
    <source>
        <dbReference type="ARBA" id="ARBA00022801"/>
    </source>
</evidence>
<comment type="similarity">
    <text evidence="1">Belongs to the sulfatase family.</text>
</comment>
<sequence>MPSRLCLLPSMWSRAAVFATSTSRGPVGCGVNAPGWWVLLLLLAIPAQAQTPPGLPPPNIVLIVVDDIGYSDFGAFGGEIDTPNIDALAGAGVRFSNFHTASSCAPTRAMLLTGVDHHSAGIGNMRESVPFSHRGKPGYGGVLNDRVTTVATQLQDAGYRTAIAGKWHLGHEPRNLPPARGFDDSLIQADNGADNYEMRPYLPLKSEAYWYDNGQRLAALPPDFYSSTAFVDRTIAFLEAGRDQESPFFAYLAFQANHAPLQAPAEFIERYRGRYTEGWARARDRRIDRLAELGLLPAGATAAAGPGQQDWDRLSPEQQVFEARRMQVYAGMATAMDHEIGRLLDYLRDSGDYGNTVFVVLSDNGATVAEPYESRFVRAWLDRHYSRAVETLGIRGSWVAAGRGWGAVSNTPLAGAKFSASEGGVRVPLIIAGTGVVPRGGIDREFAYITDLAPTLLALAGVSSLSNQPLDGASLVPRLGGPDSVESAATPTGAAPTGAAPTGAAPTGYEFAGHSALYRAPYKLVRNRPPLGDGEWRLFHIGDDPGETRNLATELPQVFAQLQADYAAYVQRVGVLPVPENYVFEKQAALNALVFVWLPRYLPVLLLVLAAVLLVFVWLRRRRRRRD</sequence>
<evidence type="ECO:0000256" key="1">
    <source>
        <dbReference type="ARBA" id="ARBA00008779"/>
    </source>
</evidence>
<comment type="caution">
    <text evidence="8">The sequence shown here is derived from an EMBL/GenBank/DDBJ whole genome shotgun (WGS) entry which is preliminary data.</text>
</comment>
<dbReference type="EMBL" id="VRYZ01000004">
    <property type="protein sequence ID" value="TXS91617.1"/>
    <property type="molecule type" value="Genomic_DNA"/>
</dbReference>
<keyword evidence="9" id="KW-1185">Reference proteome</keyword>
<dbReference type="GO" id="GO:0046872">
    <property type="term" value="F:metal ion binding"/>
    <property type="evidence" value="ECO:0007669"/>
    <property type="project" value="UniProtKB-KW"/>
</dbReference>
<evidence type="ECO:0000256" key="6">
    <source>
        <dbReference type="SAM" id="Phobius"/>
    </source>
</evidence>
<proteinExistence type="inferred from homology"/>
<dbReference type="InterPro" id="IPR024607">
    <property type="entry name" value="Sulfatase_CS"/>
</dbReference>
<dbReference type="GO" id="GO:0004065">
    <property type="term" value="F:arylsulfatase activity"/>
    <property type="evidence" value="ECO:0007669"/>
    <property type="project" value="TreeGrafter"/>
</dbReference>
<evidence type="ECO:0000259" key="7">
    <source>
        <dbReference type="Pfam" id="PF00884"/>
    </source>
</evidence>
<dbReference type="InterPro" id="IPR050738">
    <property type="entry name" value="Sulfatase"/>
</dbReference>
<evidence type="ECO:0000256" key="5">
    <source>
        <dbReference type="SAM" id="MobiDB-lite"/>
    </source>
</evidence>
<dbReference type="OrthoDB" id="974590at2"/>
<feature type="region of interest" description="Disordered" evidence="5">
    <location>
        <begin position="476"/>
        <end position="501"/>
    </location>
</feature>
<dbReference type="PANTHER" id="PTHR42693">
    <property type="entry name" value="ARYLSULFATASE FAMILY MEMBER"/>
    <property type="match status" value="1"/>
</dbReference>
<reference evidence="8 9" key="1">
    <citation type="submission" date="2019-08" db="EMBL/GenBank/DDBJ databases">
        <title>Parahaliea maris sp. nov., isolated from the surface seawater.</title>
        <authorList>
            <person name="Liu Y."/>
        </authorList>
    </citation>
    <scope>NUCLEOTIDE SEQUENCE [LARGE SCALE GENOMIC DNA]</scope>
    <source>
        <strain evidence="8 9">S2-26</strain>
    </source>
</reference>
<organism evidence="8 9">
    <name type="scientific">Parahaliea aestuarii</name>
    <dbReference type="NCBI Taxonomy" id="1852021"/>
    <lineage>
        <taxon>Bacteria</taxon>
        <taxon>Pseudomonadati</taxon>
        <taxon>Pseudomonadota</taxon>
        <taxon>Gammaproteobacteria</taxon>
        <taxon>Cellvibrionales</taxon>
        <taxon>Halieaceae</taxon>
        <taxon>Parahaliea</taxon>
    </lineage>
</organism>
<name>A0A5C8ZVX7_9GAMM</name>
<feature type="transmembrane region" description="Helical" evidence="6">
    <location>
        <begin position="601"/>
        <end position="619"/>
    </location>
</feature>
<dbReference type="Gene3D" id="3.30.1120.10">
    <property type="match status" value="1"/>
</dbReference>
<dbReference type="Pfam" id="PF00884">
    <property type="entry name" value="Sulfatase"/>
    <property type="match status" value="1"/>
</dbReference>
<evidence type="ECO:0000313" key="9">
    <source>
        <dbReference type="Proteomes" id="UP000321933"/>
    </source>
</evidence>
<evidence type="ECO:0000256" key="4">
    <source>
        <dbReference type="ARBA" id="ARBA00022837"/>
    </source>
</evidence>
<dbReference type="InterPro" id="IPR017850">
    <property type="entry name" value="Alkaline_phosphatase_core_sf"/>
</dbReference>
<protein>
    <submittedName>
        <fullName evidence="8">Sulfatase-like hydrolase/transferase</fullName>
    </submittedName>
</protein>
<dbReference type="PANTHER" id="PTHR42693:SF33">
    <property type="entry name" value="ARYLSULFATASE"/>
    <property type="match status" value="1"/>
</dbReference>